<evidence type="ECO:0000256" key="1">
    <source>
        <dbReference type="SAM" id="Phobius"/>
    </source>
</evidence>
<dbReference type="EMBL" id="MU007082">
    <property type="protein sequence ID" value="KAF2423408.1"/>
    <property type="molecule type" value="Genomic_DNA"/>
</dbReference>
<accession>A0A9P4NIY7</accession>
<name>A0A9P4NIY7_9PEZI</name>
<proteinExistence type="predicted"/>
<evidence type="ECO:0008006" key="4">
    <source>
        <dbReference type="Google" id="ProtNLM"/>
    </source>
</evidence>
<keyword evidence="1" id="KW-0472">Membrane</keyword>
<reference evidence="2" key="1">
    <citation type="journal article" date="2020" name="Stud. Mycol.">
        <title>101 Dothideomycetes genomes: a test case for predicting lifestyles and emergence of pathogens.</title>
        <authorList>
            <person name="Haridas S."/>
            <person name="Albert R."/>
            <person name="Binder M."/>
            <person name="Bloem J."/>
            <person name="Labutti K."/>
            <person name="Salamov A."/>
            <person name="Andreopoulos B."/>
            <person name="Baker S."/>
            <person name="Barry K."/>
            <person name="Bills G."/>
            <person name="Bluhm B."/>
            <person name="Cannon C."/>
            <person name="Castanera R."/>
            <person name="Culley D."/>
            <person name="Daum C."/>
            <person name="Ezra D."/>
            <person name="Gonzalez J."/>
            <person name="Henrissat B."/>
            <person name="Kuo A."/>
            <person name="Liang C."/>
            <person name="Lipzen A."/>
            <person name="Lutzoni F."/>
            <person name="Magnuson J."/>
            <person name="Mondo S."/>
            <person name="Nolan M."/>
            <person name="Ohm R."/>
            <person name="Pangilinan J."/>
            <person name="Park H.-J."/>
            <person name="Ramirez L."/>
            <person name="Alfaro M."/>
            <person name="Sun H."/>
            <person name="Tritt A."/>
            <person name="Yoshinaga Y."/>
            <person name="Zwiers L.-H."/>
            <person name="Turgeon B."/>
            <person name="Goodwin S."/>
            <person name="Spatafora J."/>
            <person name="Crous P."/>
            <person name="Grigoriev I."/>
        </authorList>
    </citation>
    <scope>NUCLEOTIDE SEQUENCE</scope>
    <source>
        <strain evidence="2">CBS 130266</strain>
    </source>
</reference>
<keyword evidence="1" id="KW-1133">Transmembrane helix</keyword>
<organism evidence="2 3">
    <name type="scientific">Tothia fuscella</name>
    <dbReference type="NCBI Taxonomy" id="1048955"/>
    <lineage>
        <taxon>Eukaryota</taxon>
        <taxon>Fungi</taxon>
        <taxon>Dikarya</taxon>
        <taxon>Ascomycota</taxon>
        <taxon>Pezizomycotina</taxon>
        <taxon>Dothideomycetes</taxon>
        <taxon>Pleosporomycetidae</taxon>
        <taxon>Venturiales</taxon>
        <taxon>Cylindrosympodiaceae</taxon>
        <taxon>Tothia</taxon>
    </lineage>
</organism>
<keyword evidence="1" id="KW-0812">Transmembrane</keyword>
<sequence>MDQPILSTNFRTTTWVLMGGIFFQLLSLVLTPRIAILLCTAVLLFRFVPTVLISTGRIPNPEMGNVDVRKNTVMFPNSDGSSRPNPSGQGIALLILGIKINHPLGFFAPNAKEAGEFFTSMVAELNNNKTKYGFLSGSMISGQPNDSISERGHFSIIGYFKTVQHLHDFAHGPLHRDAWNWWNKNAKDMPHLGIYHEIYDVPKHSWEAVYVHCPPIGLAQAQLEVGDKDGNKEFKSLITDARKGIWRSSAGRMGRQEGKIHETESY</sequence>
<dbReference type="AlphaFoldDB" id="A0A9P4NIY7"/>
<dbReference type="Pfam" id="PF13826">
    <property type="entry name" value="Monooxy_af470-like"/>
    <property type="match status" value="1"/>
</dbReference>
<evidence type="ECO:0000313" key="2">
    <source>
        <dbReference type="EMBL" id="KAF2423408.1"/>
    </source>
</evidence>
<dbReference type="Proteomes" id="UP000800235">
    <property type="component" value="Unassembled WGS sequence"/>
</dbReference>
<dbReference type="InterPro" id="IPR025444">
    <property type="entry name" value="Monooxy_af470"/>
</dbReference>
<evidence type="ECO:0000313" key="3">
    <source>
        <dbReference type="Proteomes" id="UP000800235"/>
    </source>
</evidence>
<gene>
    <name evidence="2" type="ORF">EJ08DRAFT_596166</name>
</gene>
<keyword evidence="3" id="KW-1185">Reference proteome</keyword>
<feature type="transmembrane region" description="Helical" evidence="1">
    <location>
        <begin position="12"/>
        <end position="29"/>
    </location>
</feature>
<protein>
    <recommendedName>
        <fullName evidence="4">Monooxygenase</fullName>
    </recommendedName>
</protein>
<dbReference type="OrthoDB" id="3202396at2759"/>
<comment type="caution">
    <text evidence="2">The sequence shown here is derived from an EMBL/GenBank/DDBJ whole genome shotgun (WGS) entry which is preliminary data.</text>
</comment>